<proteinExistence type="predicted"/>
<name>A0A7C0VAD6_UNCW3</name>
<comment type="caution">
    <text evidence="2">The sequence shown here is derived from an EMBL/GenBank/DDBJ whole genome shotgun (WGS) entry which is preliminary data.</text>
</comment>
<accession>A0A7C0VAD6</accession>
<reference evidence="2" key="1">
    <citation type="journal article" date="2020" name="mSystems">
        <title>Genome- and Community-Level Interaction Insights into Carbon Utilization and Element Cycling Functions of Hydrothermarchaeota in Hydrothermal Sediment.</title>
        <authorList>
            <person name="Zhou Z."/>
            <person name="Liu Y."/>
            <person name="Xu W."/>
            <person name="Pan J."/>
            <person name="Luo Z.H."/>
            <person name="Li M."/>
        </authorList>
    </citation>
    <scope>NUCLEOTIDE SEQUENCE [LARGE SCALE GENOMIC DNA]</scope>
    <source>
        <strain evidence="2">HyVt-102</strain>
    </source>
</reference>
<organism evidence="2">
    <name type="scientific">candidate division WOR-3 bacterium</name>
    <dbReference type="NCBI Taxonomy" id="2052148"/>
    <lineage>
        <taxon>Bacteria</taxon>
        <taxon>Bacteria division WOR-3</taxon>
    </lineage>
</organism>
<sequence>MVMLLLYVMIPPQVMRGVYLSPGVLSSGKGERRLIQLIKEGVINTVVMDLKDVRGTKYFKLCRKKISMYKKLGVYTIGRVTVFKDEYIAKRDSGTFSLKTLRGEIWHDPIEGYWTDPEDIRVWEYNIDVARRGYEIGFDEIQFDYIRYPSSHIPYVRRRNKTEVLCEFLDTAYTRLKNSGWIGIDFYGFVCWQDTIPLEGQSIKDMGIRVDAIYPMLYPSHFGNRFLLDGSKEKRTYDIIFLSLLNARFVLPYPEKRVVAYIQAFDWKRSKLGKKYIKNQIKAAMDAVKFGCNGFILWEAGGNYKKAYEELLEYIKEARTNGEDPFVVGHTLPSSG</sequence>
<protein>
    <recommendedName>
        <fullName evidence="1">DUF4015 domain-containing protein</fullName>
    </recommendedName>
</protein>
<dbReference type="Proteomes" id="UP000885847">
    <property type="component" value="Unassembled WGS sequence"/>
</dbReference>
<gene>
    <name evidence="2" type="ORF">ENF18_04260</name>
</gene>
<dbReference type="EMBL" id="DQWE01000204">
    <property type="protein sequence ID" value="HDI82987.1"/>
    <property type="molecule type" value="Genomic_DNA"/>
</dbReference>
<evidence type="ECO:0000259" key="1">
    <source>
        <dbReference type="Pfam" id="PF13200"/>
    </source>
</evidence>
<dbReference type="InterPro" id="IPR025275">
    <property type="entry name" value="DUF4015"/>
</dbReference>
<feature type="domain" description="DUF4015" evidence="1">
    <location>
        <begin position="17"/>
        <end position="304"/>
    </location>
</feature>
<dbReference type="AlphaFoldDB" id="A0A7C0VAD6"/>
<dbReference type="Pfam" id="PF13200">
    <property type="entry name" value="DUF4015"/>
    <property type="match status" value="1"/>
</dbReference>
<evidence type="ECO:0000313" key="2">
    <source>
        <dbReference type="EMBL" id="HDI82987.1"/>
    </source>
</evidence>